<dbReference type="Pfam" id="PF07394">
    <property type="entry name" value="DUF1501"/>
    <property type="match status" value="1"/>
</dbReference>
<proteinExistence type="predicted"/>
<dbReference type="AlphaFoldDB" id="A0A5C1APH9"/>
<organism evidence="1 2">
    <name type="scientific">Limnoglobus roseus</name>
    <dbReference type="NCBI Taxonomy" id="2598579"/>
    <lineage>
        <taxon>Bacteria</taxon>
        <taxon>Pseudomonadati</taxon>
        <taxon>Planctomycetota</taxon>
        <taxon>Planctomycetia</taxon>
        <taxon>Gemmatales</taxon>
        <taxon>Gemmataceae</taxon>
        <taxon>Limnoglobus</taxon>
    </lineage>
</organism>
<dbReference type="PROSITE" id="PS51318">
    <property type="entry name" value="TAT"/>
    <property type="match status" value="1"/>
</dbReference>
<protein>
    <recommendedName>
        <fullName evidence="3">DUF1501 domain-containing protein</fullName>
    </recommendedName>
</protein>
<sequence>MFTRRELLQTTGSGFGFLAFSALAHHAAARDAAVNPLAPKATHFPAKAKRVLFLCMDGGPSHVDTFDSKPKLTADDGKSYSGGRGRFGGKLLGSPWKFPKQGQSGLPVSELFLEVGKHADELCLLNGMHTDIPNHPQAFLQMHCGLFQFPRPSLGAWVLYGLGTANENLPGFVTISPPTNNGGPANYGSNFLPAIYQGTRIGGGGGGFFGGGTNVSNIRNPRQSVTDQRAQLDFTQSLNKESLAKSGENPAVDGLIESYELAFRMQAELPKAIDVSRESKDTLALYGIGSGNGGGGFGGGLGGRRGGGTDGFGRQCLMARKLLEAGVRFVEITKGGWDQHRNLKEDLANNCEAIDRPIAGLLTDLKQRGLLKDTLVIWGGEFGRTPYAQGTDGRDHNSKGFTIWMAGGGVKGGHAHGRTDDYGHEAVEGKVHVHDWHATVLHLLGLDHEKLTYRHAGRDFRLTDVKGNVVKEIVA</sequence>
<dbReference type="InterPro" id="IPR017850">
    <property type="entry name" value="Alkaline_phosphatase_core_sf"/>
</dbReference>
<dbReference type="EMBL" id="CP042425">
    <property type="protein sequence ID" value="QEL19114.1"/>
    <property type="molecule type" value="Genomic_DNA"/>
</dbReference>
<evidence type="ECO:0000313" key="1">
    <source>
        <dbReference type="EMBL" id="QEL19114.1"/>
    </source>
</evidence>
<dbReference type="KEGG" id="lrs:PX52LOC_06171"/>
<evidence type="ECO:0008006" key="3">
    <source>
        <dbReference type="Google" id="ProtNLM"/>
    </source>
</evidence>
<accession>A0A5C1APH9</accession>
<dbReference type="Proteomes" id="UP000324974">
    <property type="component" value="Chromosome"/>
</dbReference>
<keyword evidence="2" id="KW-1185">Reference proteome</keyword>
<name>A0A5C1APH9_9BACT</name>
<dbReference type="SUPFAM" id="SSF53649">
    <property type="entry name" value="Alkaline phosphatase-like"/>
    <property type="match status" value="1"/>
</dbReference>
<dbReference type="InterPro" id="IPR010869">
    <property type="entry name" value="DUF1501"/>
</dbReference>
<dbReference type="Gene3D" id="3.40.720.10">
    <property type="entry name" value="Alkaline Phosphatase, subunit A"/>
    <property type="match status" value="1"/>
</dbReference>
<reference evidence="2" key="1">
    <citation type="submission" date="2019-08" db="EMBL/GenBank/DDBJ databases">
        <title>Limnoglobus roseus gen. nov., sp. nov., a novel freshwater planctomycete with a giant genome from the family Gemmataceae.</title>
        <authorList>
            <person name="Kulichevskaya I.S."/>
            <person name="Naumoff D.G."/>
            <person name="Miroshnikov K."/>
            <person name="Ivanova A."/>
            <person name="Philippov D.A."/>
            <person name="Hakobyan A."/>
            <person name="Rijpstra I.C."/>
            <person name="Sinninghe Damste J.S."/>
            <person name="Liesack W."/>
            <person name="Dedysh S.N."/>
        </authorList>
    </citation>
    <scope>NUCLEOTIDE SEQUENCE [LARGE SCALE GENOMIC DNA]</scope>
    <source>
        <strain evidence="2">PX52</strain>
    </source>
</reference>
<dbReference type="OrthoDB" id="127333at2"/>
<dbReference type="InterPro" id="IPR006311">
    <property type="entry name" value="TAT_signal"/>
</dbReference>
<evidence type="ECO:0000313" key="2">
    <source>
        <dbReference type="Proteomes" id="UP000324974"/>
    </source>
</evidence>
<dbReference type="RefSeq" id="WP_149113549.1">
    <property type="nucleotide sequence ID" value="NZ_CP042425.1"/>
</dbReference>
<dbReference type="PANTHER" id="PTHR43737:SF1">
    <property type="entry name" value="DUF1501 DOMAIN-CONTAINING PROTEIN"/>
    <property type="match status" value="1"/>
</dbReference>
<gene>
    <name evidence="1" type="ORF">PX52LOC_06171</name>
</gene>
<dbReference type="PANTHER" id="PTHR43737">
    <property type="entry name" value="BLL7424 PROTEIN"/>
    <property type="match status" value="1"/>
</dbReference>